<keyword evidence="6 9" id="KW-0812">Transmembrane</keyword>
<dbReference type="GO" id="GO:0015420">
    <property type="term" value="F:ABC-type vitamin B12 transporter activity"/>
    <property type="evidence" value="ECO:0007669"/>
    <property type="project" value="UniProtKB-UniRule"/>
</dbReference>
<keyword evidence="4 9" id="KW-1003">Cell membrane</keyword>
<feature type="transmembrane region" description="Helical" evidence="9">
    <location>
        <begin position="32"/>
        <end position="49"/>
    </location>
</feature>
<evidence type="ECO:0000313" key="10">
    <source>
        <dbReference type="EMBL" id="EAZ90917.1"/>
    </source>
</evidence>
<feature type="transmembrane region" description="Helical" evidence="9">
    <location>
        <begin position="303"/>
        <end position="322"/>
    </location>
</feature>
<dbReference type="RefSeq" id="WP_008275926.1">
    <property type="nucleotide sequence ID" value="NZ_AAXW01000018.1"/>
</dbReference>
<dbReference type="GO" id="GO:0048472">
    <property type="term" value="F:threonine-phosphate decarboxylase activity"/>
    <property type="evidence" value="ECO:0007669"/>
    <property type="project" value="InterPro"/>
</dbReference>
<keyword evidence="5 9" id="KW-0169">Cobalamin biosynthesis</keyword>
<name>A3IRB5_9CHRO</name>
<dbReference type="PANTHER" id="PTHR34308:SF1">
    <property type="entry name" value="COBALAMIN BIOSYNTHESIS PROTEIN CBIB"/>
    <property type="match status" value="1"/>
</dbReference>
<evidence type="ECO:0000256" key="3">
    <source>
        <dbReference type="ARBA" id="ARBA00006263"/>
    </source>
</evidence>
<feature type="transmembrane region" description="Helical" evidence="9">
    <location>
        <begin position="7"/>
        <end position="26"/>
    </location>
</feature>
<evidence type="ECO:0000256" key="4">
    <source>
        <dbReference type="ARBA" id="ARBA00022475"/>
    </source>
</evidence>
<evidence type="ECO:0000256" key="1">
    <source>
        <dbReference type="ARBA" id="ARBA00004651"/>
    </source>
</evidence>
<comment type="caution">
    <text evidence="10">The sequence shown here is derived from an EMBL/GenBank/DDBJ whole genome shotgun (WGS) entry which is preliminary data.</text>
</comment>
<evidence type="ECO:0000256" key="2">
    <source>
        <dbReference type="ARBA" id="ARBA00004953"/>
    </source>
</evidence>
<dbReference type="UniPathway" id="UPA00148"/>
<evidence type="ECO:0000256" key="6">
    <source>
        <dbReference type="ARBA" id="ARBA00022692"/>
    </source>
</evidence>
<evidence type="ECO:0000256" key="9">
    <source>
        <dbReference type="HAMAP-Rule" id="MF_00024"/>
    </source>
</evidence>
<comment type="similarity">
    <text evidence="3 9">Belongs to the CobD/CbiB family.</text>
</comment>
<dbReference type="InterPro" id="IPR004485">
    <property type="entry name" value="Cobalamin_biosynth_CobD/CbiB"/>
</dbReference>
<evidence type="ECO:0000256" key="7">
    <source>
        <dbReference type="ARBA" id="ARBA00022989"/>
    </source>
</evidence>
<keyword evidence="11" id="KW-1185">Reference proteome</keyword>
<dbReference type="NCBIfam" id="TIGR00380">
    <property type="entry name" value="cobal_cbiB"/>
    <property type="match status" value="1"/>
</dbReference>
<dbReference type="EMBL" id="AAXW01000018">
    <property type="protein sequence ID" value="EAZ90917.1"/>
    <property type="molecule type" value="Genomic_DNA"/>
</dbReference>
<comment type="function">
    <text evidence="9">Converts cobyric acid to cobinamide by the addition of aminopropanol on the F carboxylic group.</text>
</comment>
<dbReference type="AlphaFoldDB" id="A3IRB5"/>
<keyword evidence="7 9" id="KW-1133">Transmembrane helix</keyword>
<evidence type="ECO:0000313" key="11">
    <source>
        <dbReference type="Proteomes" id="UP000003781"/>
    </source>
</evidence>
<comment type="pathway">
    <text evidence="2 9">Cofactor biosynthesis; adenosylcobalamin biosynthesis.</text>
</comment>
<feature type="transmembrane region" description="Helical" evidence="9">
    <location>
        <begin position="85"/>
        <end position="105"/>
    </location>
</feature>
<dbReference type="Proteomes" id="UP000003781">
    <property type="component" value="Unassembled WGS sequence"/>
</dbReference>
<gene>
    <name evidence="9 10" type="primary">cobD</name>
    <name evidence="10" type="ORF">CY0110_21055</name>
</gene>
<dbReference type="Pfam" id="PF03186">
    <property type="entry name" value="CobD_Cbib"/>
    <property type="match status" value="1"/>
</dbReference>
<accession>A3IRB5</accession>
<dbReference type="OrthoDB" id="9811967at2"/>
<dbReference type="HAMAP" id="MF_00024">
    <property type="entry name" value="CobD_CbiB"/>
    <property type="match status" value="1"/>
</dbReference>
<dbReference type="GO" id="GO:0005886">
    <property type="term" value="C:plasma membrane"/>
    <property type="evidence" value="ECO:0007669"/>
    <property type="project" value="UniProtKB-SubCell"/>
</dbReference>
<sequence>MDNNATIIILIFAAIVDYLIADPWGWLHPVEVMGWLISIYSNFVLSICHTKNQRRCAGVILGLGLIVASGIVGWSINLIKYHLDPFLGIFFEIILLASCFAGRSLRLAALDVLLPLRNGKIDSARTKLSQYVGRDTANLSPEEIWRALVETVSENAIDGVTAPLFYAIAGGFFPGVNSVALALAYKAASTLDSTIGYQKEPFTDLGWFSAKFEDLLTWIPCRLTVLTLSILSRKPILVLSICYRDAPKDPSPNSGWSECIYAAILGIQLGGKNTYQGIIKEKPLLGDPLHSITSQTIEKALNLTRICCLLWLSLGVTGLWLLS</sequence>
<dbReference type="GO" id="GO:0009236">
    <property type="term" value="P:cobalamin biosynthetic process"/>
    <property type="evidence" value="ECO:0007669"/>
    <property type="project" value="UniProtKB-UniRule"/>
</dbReference>
<keyword evidence="8 9" id="KW-0472">Membrane</keyword>
<feature type="transmembrane region" description="Helical" evidence="9">
    <location>
        <begin position="56"/>
        <end position="79"/>
    </location>
</feature>
<comment type="subcellular location">
    <subcellularLocation>
        <location evidence="1 9">Cell membrane</location>
        <topology evidence="1 9">Multi-pass membrane protein</topology>
    </subcellularLocation>
</comment>
<proteinExistence type="inferred from homology"/>
<organism evidence="10 11">
    <name type="scientific">Crocosphaera chwakensis CCY0110</name>
    <dbReference type="NCBI Taxonomy" id="391612"/>
    <lineage>
        <taxon>Bacteria</taxon>
        <taxon>Bacillati</taxon>
        <taxon>Cyanobacteriota</taxon>
        <taxon>Cyanophyceae</taxon>
        <taxon>Oscillatoriophycideae</taxon>
        <taxon>Chroococcales</taxon>
        <taxon>Aphanothecaceae</taxon>
        <taxon>Crocosphaera</taxon>
        <taxon>Crocosphaera chwakensis</taxon>
    </lineage>
</organism>
<reference evidence="10 11" key="1">
    <citation type="submission" date="2007-03" db="EMBL/GenBank/DDBJ databases">
        <authorList>
            <person name="Stal L."/>
            <person name="Ferriera S."/>
            <person name="Johnson J."/>
            <person name="Kravitz S."/>
            <person name="Beeson K."/>
            <person name="Sutton G."/>
            <person name="Rogers Y.-H."/>
            <person name="Friedman R."/>
            <person name="Frazier M."/>
            <person name="Venter J.C."/>
        </authorList>
    </citation>
    <scope>NUCLEOTIDE SEQUENCE [LARGE SCALE GENOMIC DNA]</scope>
    <source>
        <strain evidence="10 11">CCY0110</strain>
    </source>
</reference>
<dbReference type="eggNOG" id="COG1270">
    <property type="taxonomic scope" value="Bacteria"/>
</dbReference>
<evidence type="ECO:0000256" key="5">
    <source>
        <dbReference type="ARBA" id="ARBA00022573"/>
    </source>
</evidence>
<dbReference type="PANTHER" id="PTHR34308">
    <property type="entry name" value="COBALAMIN BIOSYNTHESIS PROTEIN CBIB"/>
    <property type="match status" value="1"/>
</dbReference>
<protein>
    <recommendedName>
        <fullName evidence="9">Cobalamin biosynthesis protein CobD</fullName>
    </recommendedName>
</protein>
<evidence type="ECO:0000256" key="8">
    <source>
        <dbReference type="ARBA" id="ARBA00023136"/>
    </source>
</evidence>